<dbReference type="InterPro" id="IPR036259">
    <property type="entry name" value="MFS_trans_sf"/>
</dbReference>
<feature type="compositionally biased region" description="Polar residues" evidence="5">
    <location>
        <begin position="1"/>
        <end position="10"/>
    </location>
</feature>
<gene>
    <name evidence="8" type="ORF">B0H15DRAFT_815854</name>
</gene>
<name>A0AAD6UIH3_9AGAR</name>
<feature type="transmembrane region" description="Helical" evidence="6">
    <location>
        <begin position="236"/>
        <end position="255"/>
    </location>
</feature>
<dbReference type="AlphaFoldDB" id="A0AAD6UIH3"/>
<evidence type="ECO:0000259" key="7">
    <source>
        <dbReference type="PROSITE" id="PS50850"/>
    </source>
</evidence>
<accession>A0AAD6UIH3</accession>
<feature type="domain" description="Major facilitator superfamily (MFS) profile" evidence="7">
    <location>
        <begin position="43"/>
        <end position="495"/>
    </location>
</feature>
<dbReference type="EMBL" id="JARJCN010000004">
    <property type="protein sequence ID" value="KAJ7101372.1"/>
    <property type="molecule type" value="Genomic_DNA"/>
</dbReference>
<evidence type="ECO:0000256" key="6">
    <source>
        <dbReference type="SAM" id="Phobius"/>
    </source>
</evidence>
<dbReference type="SUPFAM" id="SSF103473">
    <property type="entry name" value="MFS general substrate transporter"/>
    <property type="match status" value="1"/>
</dbReference>
<feature type="transmembrane region" description="Helical" evidence="6">
    <location>
        <begin position="132"/>
        <end position="153"/>
    </location>
</feature>
<dbReference type="GO" id="GO:0005886">
    <property type="term" value="C:plasma membrane"/>
    <property type="evidence" value="ECO:0007669"/>
    <property type="project" value="TreeGrafter"/>
</dbReference>
<keyword evidence="4 6" id="KW-0472">Membrane</keyword>
<keyword evidence="9" id="KW-1185">Reference proteome</keyword>
<dbReference type="PRINTS" id="PR01036">
    <property type="entry name" value="TCRTETB"/>
</dbReference>
<evidence type="ECO:0000256" key="3">
    <source>
        <dbReference type="ARBA" id="ARBA00022989"/>
    </source>
</evidence>
<feature type="transmembrane region" description="Helical" evidence="6">
    <location>
        <begin position="77"/>
        <end position="94"/>
    </location>
</feature>
<comment type="subcellular location">
    <subcellularLocation>
        <location evidence="1">Membrane</location>
        <topology evidence="1">Multi-pass membrane protein</topology>
    </subcellularLocation>
</comment>
<sequence>MNTPSSTDSMTFHKEPGSVSAAEPAANPVEGDVMKRDFRFWGVFAALMVSAFTSALDLTAVSTALPVITDQLHGTQFVWVGSAYALSSTAFLPMSGGVAQIFGRRIVMLAALFFFALGSVLCGAAPSMNFLIAGRTVQGLGAGSLTSLTQIVLSDLVPLRERGAFNGLIGLAWAIASFIGPVIGGALADHNAWRWLFYLNIFTSAMAAVLVIFFLKLKTPGGTVREKLGRMDWIGNFLVIASSSAVVIALTWGGIQYPWSSARVLAPLCFGVVGLGIFLVYEIKFARYPIVPATLMSTRTGLSGYLQTFIASVVMIASIYYMPAYFQACKGASPTASGVDVFGLGFVIAPSNIIAGLTISRSNRYRPQLWLSWCFVMVGAGLLSTLKADSFRGKAIGFEAVLGVGIGILTTATYFPVLAPLPISENAHALAFFIFTRAFGQVWGVTIGATVMQNRLSTDLPASFKGVFPQGTQIAYAVIPLIPTLPADVAEETRKAFASALGELWQVMIGIGAVGLLISLAMKHIDLHSDTDEEWGVDGRKDEHQMQKLA</sequence>
<proteinExistence type="predicted"/>
<evidence type="ECO:0000313" key="8">
    <source>
        <dbReference type="EMBL" id="KAJ7101372.1"/>
    </source>
</evidence>
<protein>
    <submittedName>
        <fullName evidence="8">Major facilitator superfamily domain-containing protein</fullName>
    </submittedName>
</protein>
<dbReference type="PROSITE" id="PS50850">
    <property type="entry name" value="MFS"/>
    <property type="match status" value="1"/>
</dbReference>
<evidence type="ECO:0000256" key="2">
    <source>
        <dbReference type="ARBA" id="ARBA00022692"/>
    </source>
</evidence>
<dbReference type="Pfam" id="PF07690">
    <property type="entry name" value="MFS_1"/>
    <property type="match status" value="1"/>
</dbReference>
<feature type="transmembrane region" description="Helical" evidence="6">
    <location>
        <begin position="370"/>
        <end position="388"/>
    </location>
</feature>
<feature type="transmembrane region" description="Helical" evidence="6">
    <location>
        <begin position="302"/>
        <end position="321"/>
    </location>
</feature>
<feature type="transmembrane region" description="Helical" evidence="6">
    <location>
        <begin position="195"/>
        <end position="215"/>
    </location>
</feature>
<feature type="region of interest" description="Disordered" evidence="5">
    <location>
        <begin position="1"/>
        <end position="26"/>
    </location>
</feature>
<dbReference type="PANTHER" id="PTHR23501">
    <property type="entry name" value="MAJOR FACILITATOR SUPERFAMILY"/>
    <property type="match status" value="1"/>
</dbReference>
<keyword evidence="3 6" id="KW-1133">Transmembrane helix</keyword>
<evidence type="ECO:0000256" key="4">
    <source>
        <dbReference type="ARBA" id="ARBA00023136"/>
    </source>
</evidence>
<dbReference type="Proteomes" id="UP001222325">
    <property type="component" value="Unassembled WGS sequence"/>
</dbReference>
<organism evidence="8 9">
    <name type="scientific">Mycena belliarum</name>
    <dbReference type="NCBI Taxonomy" id="1033014"/>
    <lineage>
        <taxon>Eukaryota</taxon>
        <taxon>Fungi</taxon>
        <taxon>Dikarya</taxon>
        <taxon>Basidiomycota</taxon>
        <taxon>Agaricomycotina</taxon>
        <taxon>Agaricomycetes</taxon>
        <taxon>Agaricomycetidae</taxon>
        <taxon>Agaricales</taxon>
        <taxon>Marasmiineae</taxon>
        <taxon>Mycenaceae</taxon>
        <taxon>Mycena</taxon>
    </lineage>
</organism>
<feature type="transmembrane region" description="Helical" evidence="6">
    <location>
        <begin position="261"/>
        <end position="281"/>
    </location>
</feature>
<feature type="transmembrane region" description="Helical" evidence="6">
    <location>
        <begin position="504"/>
        <end position="522"/>
    </location>
</feature>
<reference evidence="8" key="1">
    <citation type="submission" date="2023-03" db="EMBL/GenBank/DDBJ databases">
        <title>Massive genome expansion in bonnet fungi (Mycena s.s.) driven by repeated elements and novel gene families across ecological guilds.</title>
        <authorList>
            <consortium name="Lawrence Berkeley National Laboratory"/>
            <person name="Harder C.B."/>
            <person name="Miyauchi S."/>
            <person name="Viragh M."/>
            <person name="Kuo A."/>
            <person name="Thoen E."/>
            <person name="Andreopoulos B."/>
            <person name="Lu D."/>
            <person name="Skrede I."/>
            <person name="Drula E."/>
            <person name="Henrissat B."/>
            <person name="Morin E."/>
            <person name="Kohler A."/>
            <person name="Barry K."/>
            <person name="LaButti K."/>
            <person name="Morin E."/>
            <person name="Salamov A."/>
            <person name="Lipzen A."/>
            <person name="Mereny Z."/>
            <person name="Hegedus B."/>
            <person name="Baldrian P."/>
            <person name="Stursova M."/>
            <person name="Weitz H."/>
            <person name="Taylor A."/>
            <person name="Grigoriev I.V."/>
            <person name="Nagy L.G."/>
            <person name="Martin F."/>
            <person name="Kauserud H."/>
        </authorList>
    </citation>
    <scope>NUCLEOTIDE SEQUENCE</scope>
    <source>
        <strain evidence="8">CBHHK173m</strain>
    </source>
</reference>
<feature type="transmembrane region" description="Helical" evidence="6">
    <location>
        <begin position="40"/>
        <end position="65"/>
    </location>
</feature>
<evidence type="ECO:0000313" key="9">
    <source>
        <dbReference type="Proteomes" id="UP001222325"/>
    </source>
</evidence>
<comment type="caution">
    <text evidence="8">The sequence shown here is derived from an EMBL/GenBank/DDBJ whole genome shotgun (WGS) entry which is preliminary data.</text>
</comment>
<dbReference type="GO" id="GO:0022857">
    <property type="term" value="F:transmembrane transporter activity"/>
    <property type="evidence" value="ECO:0007669"/>
    <property type="project" value="InterPro"/>
</dbReference>
<feature type="transmembrane region" description="Helical" evidence="6">
    <location>
        <begin position="106"/>
        <end position="126"/>
    </location>
</feature>
<dbReference type="Gene3D" id="1.20.1250.20">
    <property type="entry name" value="MFS general substrate transporter like domains"/>
    <property type="match status" value="1"/>
</dbReference>
<feature type="transmembrane region" description="Helical" evidence="6">
    <location>
        <begin position="400"/>
        <end position="418"/>
    </location>
</feature>
<evidence type="ECO:0000256" key="5">
    <source>
        <dbReference type="SAM" id="MobiDB-lite"/>
    </source>
</evidence>
<feature type="transmembrane region" description="Helical" evidence="6">
    <location>
        <begin position="430"/>
        <end position="452"/>
    </location>
</feature>
<feature type="transmembrane region" description="Helical" evidence="6">
    <location>
        <begin position="341"/>
        <end position="358"/>
    </location>
</feature>
<evidence type="ECO:0000256" key="1">
    <source>
        <dbReference type="ARBA" id="ARBA00004141"/>
    </source>
</evidence>
<dbReference type="PANTHER" id="PTHR23501:SF102">
    <property type="entry name" value="DRUG TRANSPORTER, PUTATIVE (AFU_ORTHOLOGUE AFUA_3G08530)-RELATED"/>
    <property type="match status" value="1"/>
</dbReference>
<dbReference type="InterPro" id="IPR020846">
    <property type="entry name" value="MFS_dom"/>
</dbReference>
<feature type="transmembrane region" description="Helical" evidence="6">
    <location>
        <begin position="165"/>
        <end position="183"/>
    </location>
</feature>
<keyword evidence="2 6" id="KW-0812">Transmembrane</keyword>
<dbReference type="InterPro" id="IPR011701">
    <property type="entry name" value="MFS"/>
</dbReference>